<feature type="domain" description="Serine aminopeptidase S33" evidence="1">
    <location>
        <begin position="60"/>
        <end position="302"/>
    </location>
</feature>
<evidence type="ECO:0000259" key="1">
    <source>
        <dbReference type="Pfam" id="PF12146"/>
    </source>
</evidence>
<dbReference type="AlphaFoldDB" id="A0AAV1CK44"/>
<dbReference type="InterPro" id="IPR000073">
    <property type="entry name" value="AB_hydrolase_1"/>
</dbReference>
<protein>
    <submittedName>
        <fullName evidence="2">OLC1v1031712C1</fullName>
    </submittedName>
</protein>
<organism evidence="2 3">
    <name type="scientific">Oldenlandia corymbosa var. corymbosa</name>
    <dbReference type="NCBI Taxonomy" id="529605"/>
    <lineage>
        <taxon>Eukaryota</taxon>
        <taxon>Viridiplantae</taxon>
        <taxon>Streptophyta</taxon>
        <taxon>Embryophyta</taxon>
        <taxon>Tracheophyta</taxon>
        <taxon>Spermatophyta</taxon>
        <taxon>Magnoliopsida</taxon>
        <taxon>eudicotyledons</taxon>
        <taxon>Gunneridae</taxon>
        <taxon>Pentapetalae</taxon>
        <taxon>asterids</taxon>
        <taxon>lamiids</taxon>
        <taxon>Gentianales</taxon>
        <taxon>Rubiaceae</taxon>
        <taxon>Rubioideae</taxon>
        <taxon>Spermacoceae</taxon>
        <taxon>Hedyotis-Oldenlandia complex</taxon>
        <taxon>Oldenlandia</taxon>
    </lineage>
</organism>
<name>A0AAV1CK44_OLDCO</name>
<dbReference type="EMBL" id="OX459119">
    <property type="protein sequence ID" value="CAI9095716.1"/>
    <property type="molecule type" value="Genomic_DNA"/>
</dbReference>
<dbReference type="Pfam" id="PF12146">
    <property type="entry name" value="Hydrolase_4"/>
    <property type="match status" value="1"/>
</dbReference>
<evidence type="ECO:0000313" key="2">
    <source>
        <dbReference type="EMBL" id="CAI9095716.1"/>
    </source>
</evidence>
<dbReference type="SUPFAM" id="SSF53474">
    <property type="entry name" value="alpha/beta-Hydrolases"/>
    <property type="match status" value="1"/>
</dbReference>
<dbReference type="Proteomes" id="UP001161247">
    <property type="component" value="Chromosome 2"/>
</dbReference>
<reference evidence="2" key="1">
    <citation type="submission" date="2023-03" db="EMBL/GenBank/DDBJ databases">
        <authorList>
            <person name="Julca I."/>
        </authorList>
    </citation>
    <scope>NUCLEOTIDE SEQUENCE</scope>
</reference>
<accession>A0AAV1CK44</accession>
<keyword evidence="3" id="KW-1185">Reference proteome</keyword>
<sequence>MSSHPIHEANKISPYGDLAREEFHKNHQILHKESYMLNKQNMKIFTQSWQPADSTSKVLKGLVAMIHGYCSESSWLFELNAVAIAKAGYFVCALDLQGHGYSEGSPGIISDFEYLVSDSIQYFDSVRKEHPRLPAFLYGESMGGAFSIIICLRQKNAWNGLILCGPLCGVSRNLMPLWPMEKVVIPVVASIAPLRRINSTNPLATQSIKEVWKKKLAGKSPNPPTKAMLPLQAITAREYIKVCVYVQERCRELDLPLLVLHGGDDRVCDPQFAKFLHDSAASQDKSLKIFPGMWHRLFGEPNESVELVFEMIVCWIELRAKMVKMNSTIMRSSL</sequence>
<gene>
    <name evidence="2" type="ORF">OLC1_LOCUS6626</name>
</gene>
<dbReference type="InterPro" id="IPR022742">
    <property type="entry name" value="Hydrolase_4"/>
</dbReference>
<dbReference type="InterPro" id="IPR029058">
    <property type="entry name" value="AB_hydrolase_fold"/>
</dbReference>
<dbReference type="Gene3D" id="3.40.50.1820">
    <property type="entry name" value="alpha/beta hydrolase"/>
    <property type="match status" value="1"/>
</dbReference>
<dbReference type="PANTHER" id="PTHR11614">
    <property type="entry name" value="PHOSPHOLIPASE-RELATED"/>
    <property type="match status" value="1"/>
</dbReference>
<dbReference type="PRINTS" id="PR00111">
    <property type="entry name" value="ABHYDROLASE"/>
</dbReference>
<dbReference type="InterPro" id="IPR051044">
    <property type="entry name" value="MAG_DAG_Lipase"/>
</dbReference>
<proteinExistence type="predicted"/>
<evidence type="ECO:0000313" key="3">
    <source>
        <dbReference type="Proteomes" id="UP001161247"/>
    </source>
</evidence>
<dbReference type="GO" id="GO:0016787">
    <property type="term" value="F:hydrolase activity"/>
    <property type="evidence" value="ECO:0007669"/>
    <property type="project" value="UniProtKB-ARBA"/>
</dbReference>